<organism evidence="7 8">
    <name type="scientific">SAR324 cluster bacterium</name>
    <dbReference type="NCBI Taxonomy" id="2024889"/>
    <lineage>
        <taxon>Bacteria</taxon>
        <taxon>Deltaproteobacteria</taxon>
        <taxon>SAR324 cluster</taxon>
    </lineage>
</organism>
<dbReference type="Gene3D" id="2.40.50.100">
    <property type="match status" value="1"/>
</dbReference>
<dbReference type="GO" id="GO:0022625">
    <property type="term" value="C:cytosolic large ribosomal subunit"/>
    <property type="evidence" value="ECO:0007669"/>
    <property type="project" value="TreeGrafter"/>
</dbReference>
<comment type="caution">
    <text evidence="7">The sequence shown here is derived from an EMBL/GenBank/DDBJ whole genome shotgun (WGS) entry which is preliminary data.</text>
</comment>
<keyword evidence="2 5" id="KW-0689">Ribosomal protein</keyword>
<evidence type="ECO:0000256" key="5">
    <source>
        <dbReference type="HAMAP-Rule" id="MF_00539"/>
    </source>
</evidence>
<comment type="similarity">
    <text evidence="1 5">Belongs to the bacterial ribosomal protein bL27 family.</text>
</comment>
<dbReference type="HAMAP" id="MF_00539">
    <property type="entry name" value="Ribosomal_bL27"/>
    <property type="match status" value="1"/>
</dbReference>
<sequence length="84" mass="8946">MAHKKGQGSVKNGRDSNPQYRGVKKYGGEVVSAGTILVRQVGSTFHAGKNVGTGKDFTLFALCDGSVEFVHQTKKKQAINIVPA</sequence>
<evidence type="ECO:0000256" key="6">
    <source>
        <dbReference type="SAM" id="MobiDB-lite"/>
    </source>
</evidence>
<dbReference type="GO" id="GO:0003735">
    <property type="term" value="F:structural constituent of ribosome"/>
    <property type="evidence" value="ECO:0007669"/>
    <property type="project" value="InterPro"/>
</dbReference>
<dbReference type="SUPFAM" id="SSF110324">
    <property type="entry name" value="Ribosomal L27 protein-like"/>
    <property type="match status" value="1"/>
</dbReference>
<evidence type="ECO:0000256" key="3">
    <source>
        <dbReference type="ARBA" id="ARBA00023274"/>
    </source>
</evidence>
<dbReference type="EMBL" id="NVSR01000139">
    <property type="protein sequence ID" value="PCI23656.1"/>
    <property type="molecule type" value="Genomic_DNA"/>
</dbReference>
<gene>
    <name evidence="5" type="primary">rpmA</name>
    <name evidence="7" type="ORF">COB67_12590</name>
</gene>
<feature type="region of interest" description="Disordered" evidence="6">
    <location>
        <begin position="1"/>
        <end position="22"/>
    </location>
</feature>
<dbReference type="FunFam" id="2.40.50.100:FF:000060">
    <property type="entry name" value="Apicoplast ribosomal protein L27"/>
    <property type="match status" value="1"/>
</dbReference>
<reference evidence="8" key="1">
    <citation type="submission" date="2017-08" db="EMBL/GenBank/DDBJ databases">
        <title>A dynamic microbial community with high functional redundancy inhabits the cold, oxic subseafloor aquifer.</title>
        <authorList>
            <person name="Tully B.J."/>
            <person name="Wheat C.G."/>
            <person name="Glazer B.T."/>
            <person name="Huber J.A."/>
        </authorList>
    </citation>
    <scope>NUCLEOTIDE SEQUENCE [LARGE SCALE GENOMIC DNA]</scope>
</reference>
<evidence type="ECO:0000313" key="8">
    <source>
        <dbReference type="Proteomes" id="UP000218113"/>
    </source>
</evidence>
<protein>
    <recommendedName>
        <fullName evidence="4 5">Large ribosomal subunit protein bL27</fullName>
    </recommendedName>
</protein>
<evidence type="ECO:0000256" key="4">
    <source>
        <dbReference type="ARBA" id="ARBA00035175"/>
    </source>
</evidence>
<evidence type="ECO:0000256" key="1">
    <source>
        <dbReference type="ARBA" id="ARBA00010797"/>
    </source>
</evidence>
<dbReference type="Pfam" id="PF01016">
    <property type="entry name" value="Ribosomal_L27"/>
    <property type="match status" value="1"/>
</dbReference>
<proteinExistence type="inferred from homology"/>
<dbReference type="PANTHER" id="PTHR15893:SF0">
    <property type="entry name" value="LARGE RIBOSOMAL SUBUNIT PROTEIN BL27M"/>
    <property type="match status" value="1"/>
</dbReference>
<dbReference type="PRINTS" id="PR00063">
    <property type="entry name" value="RIBOSOMALL27"/>
</dbReference>
<keyword evidence="3 5" id="KW-0687">Ribonucleoprotein</keyword>
<dbReference type="Proteomes" id="UP000218113">
    <property type="component" value="Unassembled WGS sequence"/>
</dbReference>
<evidence type="ECO:0000313" key="7">
    <source>
        <dbReference type="EMBL" id="PCI23656.1"/>
    </source>
</evidence>
<dbReference type="InterPro" id="IPR001684">
    <property type="entry name" value="Ribosomal_bL27"/>
</dbReference>
<evidence type="ECO:0000256" key="2">
    <source>
        <dbReference type="ARBA" id="ARBA00022980"/>
    </source>
</evidence>
<accession>A0A2A4SQG9</accession>
<name>A0A2A4SQG9_9DELT</name>
<dbReference type="NCBIfam" id="TIGR00062">
    <property type="entry name" value="L27"/>
    <property type="match status" value="1"/>
</dbReference>
<dbReference type="PANTHER" id="PTHR15893">
    <property type="entry name" value="RIBOSOMAL PROTEIN L27"/>
    <property type="match status" value="1"/>
</dbReference>
<dbReference type="AlphaFoldDB" id="A0A2A4SQG9"/>
<dbReference type="GO" id="GO:0006412">
    <property type="term" value="P:translation"/>
    <property type="evidence" value="ECO:0007669"/>
    <property type="project" value="UniProtKB-UniRule"/>
</dbReference>